<evidence type="ECO:0000256" key="3">
    <source>
        <dbReference type="PROSITE-ProRule" id="PRU00339"/>
    </source>
</evidence>
<organism evidence="4 5">
    <name type="scientific">Paramecium pentaurelia</name>
    <dbReference type="NCBI Taxonomy" id="43138"/>
    <lineage>
        <taxon>Eukaryota</taxon>
        <taxon>Sar</taxon>
        <taxon>Alveolata</taxon>
        <taxon>Ciliophora</taxon>
        <taxon>Intramacronucleata</taxon>
        <taxon>Oligohymenophorea</taxon>
        <taxon>Peniculida</taxon>
        <taxon>Parameciidae</taxon>
        <taxon>Paramecium</taxon>
    </lineage>
</organism>
<sequence>MVIELTKNGDFIISGNLDLIKIQEYNYKSEDKNEYNIKEAERLLNQGVASYNLYKYKEAIECYDKAISINPKYDAAWSQKGYALHQLQKYNDAISCYDQALSIHINTLRLQRKGLKLIQIFG</sequence>
<dbReference type="InterPro" id="IPR051685">
    <property type="entry name" value="Ycf3/AcsC/BcsC/TPR_MFPF"/>
</dbReference>
<dbReference type="OrthoDB" id="310386at2759"/>
<evidence type="ECO:0008006" key="6">
    <source>
        <dbReference type="Google" id="ProtNLM"/>
    </source>
</evidence>
<dbReference type="PANTHER" id="PTHR44943">
    <property type="entry name" value="CELLULOSE SYNTHASE OPERON PROTEIN C"/>
    <property type="match status" value="1"/>
</dbReference>
<dbReference type="SMART" id="SM00028">
    <property type="entry name" value="TPR"/>
    <property type="match status" value="2"/>
</dbReference>
<evidence type="ECO:0000256" key="1">
    <source>
        <dbReference type="ARBA" id="ARBA00022737"/>
    </source>
</evidence>
<dbReference type="InterPro" id="IPR019734">
    <property type="entry name" value="TPR_rpt"/>
</dbReference>
<name>A0A8S1U9H4_9CILI</name>
<dbReference type="AlphaFoldDB" id="A0A8S1U9H4"/>
<proteinExistence type="predicted"/>
<evidence type="ECO:0000313" key="5">
    <source>
        <dbReference type="Proteomes" id="UP000689195"/>
    </source>
</evidence>
<feature type="repeat" description="TPR" evidence="3">
    <location>
        <begin position="74"/>
        <end position="107"/>
    </location>
</feature>
<dbReference type="Proteomes" id="UP000689195">
    <property type="component" value="Unassembled WGS sequence"/>
</dbReference>
<accession>A0A8S1U9H4</accession>
<reference evidence="4" key="1">
    <citation type="submission" date="2021-01" db="EMBL/GenBank/DDBJ databases">
        <authorList>
            <consortium name="Genoscope - CEA"/>
            <person name="William W."/>
        </authorList>
    </citation>
    <scope>NUCLEOTIDE SEQUENCE</scope>
</reference>
<dbReference type="EMBL" id="CAJJDO010000037">
    <property type="protein sequence ID" value="CAD8161821.1"/>
    <property type="molecule type" value="Genomic_DNA"/>
</dbReference>
<gene>
    <name evidence="4" type="ORF">PPENT_87.1.T0370043</name>
</gene>
<evidence type="ECO:0000256" key="2">
    <source>
        <dbReference type="ARBA" id="ARBA00022803"/>
    </source>
</evidence>
<keyword evidence="2 3" id="KW-0802">TPR repeat</keyword>
<protein>
    <recommendedName>
        <fullName evidence="6">Tetratricopeptide repeat protein</fullName>
    </recommendedName>
</protein>
<dbReference type="Pfam" id="PF13414">
    <property type="entry name" value="TPR_11"/>
    <property type="match status" value="1"/>
</dbReference>
<keyword evidence="1" id="KW-0677">Repeat</keyword>
<keyword evidence="5" id="KW-1185">Reference proteome</keyword>
<dbReference type="PROSITE" id="PS50005">
    <property type="entry name" value="TPR"/>
    <property type="match status" value="2"/>
</dbReference>
<comment type="caution">
    <text evidence="4">The sequence shown here is derived from an EMBL/GenBank/DDBJ whole genome shotgun (WGS) entry which is preliminary data.</text>
</comment>
<evidence type="ECO:0000313" key="4">
    <source>
        <dbReference type="EMBL" id="CAD8161821.1"/>
    </source>
</evidence>
<dbReference type="PANTHER" id="PTHR44943:SF4">
    <property type="entry name" value="TPR REPEAT-CONTAINING PROTEIN MJ0798"/>
    <property type="match status" value="1"/>
</dbReference>
<feature type="repeat" description="TPR" evidence="3">
    <location>
        <begin position="40"/>
        <end position="73"/>
    </location>
</feature>